<accession>A0A0F9M3L1</accession>
<protein>
    <submittedName>
        <fullName evidence="1">Uncharacterized protein</fullName>
    </submittedName>
</protein>
<reference evidence="1" key="1">
    <citation type="journal article" date="2015" name="Nature">
        <title>Complex archaea that bridge the gap between prokaryotes and eukaryotes.</title>
        <authorList>
            <person name="Spang A."/>
            <person name="Saw J.H."/>
            <person name="Jorgensen S.L."/>
            <person name="Zaremba-Niedzwiedzka K."/>
            <person name="Martijn J."/>
            <person name="Lind A.E."/>
            <person name="van Eijk R."/>
            <person name="Schleper C."/>
            <person name="Guy L."/>
            <person name="Ettema T.J."/>
        </authorList>
    </citation>
    <scope>NUCLEOTIDE SEQUENCE</scope>
</reference>
<gene>
    <name evidence="1" type="ORF">LCGC14_1139400</name>
</gene>
<name>A0A0F9M3L1_9ZZZZ</name>
<evidence type="ECO:0000313" key="1">
    <source>
        <dbReference type="EMBL" id="KKN00279.1"/>
    </source>
</evidence>
<organism evidence="1">
    <name type="scientific">marine sediment metagenome</name>
    <dbReference type="NCBI Taxonomy" id="412755"/>
    <lineage>
        <taxon>unclassified sequences</taxon>
        <taxon>metagenomes</taxon>
        <taxon>ecological metagenomes</taxon>
    </lineage>
</organism>
<sequence>MARGAPDFGAVAPRELTATVQDLGELAVRLGSPVIFDRRGTVVAIIGATTMAWHGGTVNGASARIDLIPSFTLGGGYSMRMDVTGPGQWVATTQVTPFYPDESFGSEVVWRSSGILDAQVELSAVGRDGATFWSAAIRWNDVTGTWQYLSAAGVWTDTPIQAAGYRRDRWASMKIAVDMPSSLYLYGVADAQDLGLRGIAARQGSTVEGGLVGSVTLRAGAGARSVIDLANLILTVNEI</sequence>
<dbReference type="AlphaFoldDB" id="A0A0F9M3L1"/>
<proteinExistence type="predicted"/>
<dbReference type="EMBL" id="LAZR01005395">
    <property type="protein sequence ID" value="KKN00279.1"/>
    <property type="molecule type" value="Genomic_DNA"/>
</dbReference>
<comment type="caution">
    <text evidence="1">The sequence shown here is derived from an EMBL/GenBank/DDBJ whole genome shotgun (WGS) entry which is preliminary data.</text>
</comment>